<protein>
    <submittedName>
        <fullName evidence="7">RDD family protein</fullName>
    </submittedName>
</protein>
<dbReference type="RefSeq" id="WP_353960573.1">
    <property type="nucleotide sequence ID" value="NZ_JAUFQQ010000003.1"/>
</dbReference>
<dbReference type="Pfam" id="PF06271">
    <property type="entry name" value="RDD"/>
    <property type="match status" value="1"/>
</dbReference>
<sequence length="129" mass="14870">MAEKYPTILERTKSTFIDTLLLIACMYLFTDILTNFSNVPNWVKIILFASLLMYEPICTAFGATIGNHKNRIRVRKISDTSKRLNIFQSTIRYFFKIILGWISFIGILMNSKNRAIHDLLSGSVMIKVD</sequence>
<comment type="caution">
    <text evidence="7">The sequence shown here is derived from an EMBL/GenBank/DDBJ whole genome shotgun (WGS) entry which is preliminary data.</text>
</comment>
<keyword evidence="8" id="KW-1185">Reference proteome</keyword>
<feature type="transmembrane region" description="Helical" evidence="5">
    <location>
        <begin position="42"/>
        <end position="66"/>
    </location>
</feature>
<proteinExistence type="predicted"/>
<dbReference type="Proteomes" id="UP001589589">
    <property type="component" value="Unassembled WGS sequence"/>
</dbReference>
<feature type="domain" description="RDD" evidence="6">
    <location>
        <begin position="5"/>
        <end position="122"/>
    </location>
</feature>
<evidence type="ECO:0000256" key="5">
    <source>
        <dbReference type="SAM" id="Phobius"/>
    </source>
</evidence>
<dbReference type="EMBL" id="JBHMEX010000054">
    <property type="protein sequence ID" value="MFB9065616.1"/>
    <property type="molecule type" value="Genomic_DNA"/>
</dbReference>
<reference evidence="7 8" key="1">
    <citation type="submission" date="2024-09" db="EMBL/GenBank/DDBJ databases">
        <authorList>
            <person name="Sun Q."/>
            <person name="Mori K."/>
        </authorList>
    </citation>
    <scope>NUCLEOTIDE SEQUENCE [LARGE SCALE GENOMIC DNA]</scope>
    <source>
        <strain evidence="7 8">CECT 7908</strain>
    </source>
</reference>
<keyword evidence="2 5" id="KW-0812">Transmembrane</keyword>
<feature type="transmembrane region" description="Helical" evidence="5">
    <location>
        <begin position="12"/>
        <end position="30"/>
    </location>
</feature>
<name>A0ABV5FR30_9FLAO</name>
<evidence type="ECO:0000259" key="6">
    <source>
        <dbReference type="Pfam" id="PF06271"/>
    </source>
</evidence>
<keyword evidence="3 5" id="KW-1133">Transmembrane helix</keyword>
<accession>A0ABV5FR30</accession>
<organism evidence="7 8">
    <name type="scientific">Flavobacterium branchiarum</name>
    <dbReference type="NCBI Taxonomy" id="1114870"/>
    <lineage>
        <taxon>Bacteria</taxon>
        <taxon>Pseudomonadati</taxon>
        <taxon>Bacteroidota</taxon>
        <taxon>Flavobacteriia</taxon>
        <taxon>Flavobacteriales</taxon>
        <taxon>Flavobacteriaceae</taxon>
        <taxon>Flavobacterium</taxon>
    </lineage>
</organism>
<comment type="subcellular location">
    <subcellularLocation>
        <location evidence="1">Membrane</location>
        <topology evidence="1">Multi-pass membrane protein</topology>
    </subcellularLocation>
</comment>
<gene>
    <name evidence="7" type="ORF">ACFFUQ_16465</name>
</gene>
<evidence type="ECO:0000256" key="2">
    <source>
        <dbReference type="ARBA" id="ARBA00022692"/>
    </source>
</evidence>
<keyword evidence="4 5" id="KW-0472">Membrane</keyword>
<evidence type="ECO:0000313" key="8">
    <source>
        <dbReference type="Proteomes" id="UP001589589"/>
    </source>
</evidence>
<evidence type="ECO:0000313" key="7">
    <source>
        <dbReference type="EMBL" id="MFB9065616.1"/>
    </source>
</evidence>
<evidence type="ECO:0000256" key="3">
    <source>
        <dbReference type="ARBA" id="ARBA00022989"/>
    </source>
</evidence>
<evidence type="ECO:0000256" key="4">
    <source>
        <dbReference type="ARBA" id="ARBA00023136"/>
    </source>
</evidence>
<evidence type="ECO:0000256" key="1">
    <source>
        <dbReference type="ARBA" id="ARBA00004141"/>
    </source>
</evidence>
<dbReference type="InterPro" id="IPR010432">
    <property type="entry name" value="RDD"/>
</dbReference>
<feature type="transmembrane region" description="Helical" evidence="5">
    <location>
        <begin position="93"/>
        <end position="111"/>
    </location>
</feature>